<dbReference type="InterPro" id="IPR018247">
    <property type="entry name" value="EF_Hand_1_Ca_BS"/>
</dbReference>
<feature type="signal peptide" evidence="3">
    <location>
        <begin position="1"/>
        <end position="22"/>
    </location>
</feature>
<dbReference type="OrthoDB" id="26525at2759"/>
<sequence length="93" mass="9913">MTCLAVIAIILACATTVHVTTAAPGEDDNSLNPEEIFGLLDTDGDGFISREEFGGALGNHGSETDAEIDAEFEEMDANNDDKISPEEFDPDIH</sequence>
<dbReference type="GO" id="GO:0005509">
    <property type="term" value="F:calcium ion binding"/>
    <property type="evidence" value="ECO:0007669"/>
    <property type="project" value="InterPro"/>
</dbReference>
<dbReference type="GeneID" id="106154256"/>
<dbReference type="KEGG" id="lak:106154256"/>
<evidence type="ECO:0000256" key="2">
    <source>
        <dbReference type="SAM" id="MobiDB-lite"/>
    </source>
</evidence>
<evidence type="ECO:0000313" key="6">
    <source>
        <dbReference type="RefSeq" id="XP_023931690.1"/>
    </source>
</evidence>
<organism evidence="5 6">
    <name type="scientific">Lingula anatina</name>
    <name type="common">Brachiopod</name>
    <name type="synonym">Lingula unguis</name>
    <dbReference type="NCBI Taxonomy" id="7574"/>
    <lineage>
        <taxon>Eukaryota</taxon>
        <taxon>Metazoa</taxon>
        <taxon>Spiralia</taxon>
        <taxon>Lophotrochozoa</taxon>
        <taxon>Brachiopoda</taxon>
        <taxon>Linguliformea</taxon>
        <taxon>Lingulata</taxon>
        <taxon>Lingulida</taxon>
        <taxon>Linguloidea</taxon>
        <taxon>Lingulidae</taxon>
        <taxon>Lingula</taxon>
    </lineage>
</organism>
<feature type="domain" description="EF-hand" evidence="4">
    <location>
        <begin position="65"/>
        <end position="93"/>
    </location>
</feature>
<dbReference type="PROSITE" id="PS50222">
    <property type="entry name" value="EF_HAND_2"/>
    <property type="match status" value="2"/>
</dbReference>
<dbReference type="PROSITE" id="PS00018">
    <property type="entry name" value="EF_HAND_1"/>
    <property type="match status" value="2"/>
</dbReference>
<dbReference type="RefSeq" id="XP_023931690.1">
    <property type="nucleotide sequence ID" value="XM_024075922.1"/>
</dbReference>
<keyword evidence="5" id="KW-1185">Reference proteome</keyword>
<dbReference type="CDD" id="cd00051">
    <property type="entry name" value="EFh"/>
    <property type="match status" value="1"/>
</dbReference>
<dbReference type="Gene3D" id="1.10.238.10">
    <property type="entry name" value="EF-hand"/>
    <property type="match status" value="1"/>
</dbReference>
<dbReference type="SMART" id="SM00054">
    <property type="entry name" value="EFh"/>
    <property type="match status" value="2"/>
</dbReference>
<dbReference type="AlphaFoldDB" id="A0A2R2MNB4"/>
<evidence type="ECO:0000256" key="3">
    <source>
        <dbReference type="SAM" id="SignalP"/>
    </source>
</evidence>
<dbReference type="Proteomes" id="UP000085678">
    <property type="component" value="Unplaced"/>
</dbReference>
<evidence type="ECO:0000259" key="4">
    <source>
        <dbReference type="PROSITE" id="PS50222"/>
    </source>
</evidence>
<name>A0A2R2MNB4_LINAN</name>
<dbReference type="InterPro" id="IPR011992">
    <property type="entry name" value="EF-hand-dom_pair"/>
</dbReference>
<protein>
    <submittedName>
        <fullName evidence="6">Calmodulin, striated muscle-like</fullName>
    </submittedName>
</protein>
<feature type="region of interest" description="Disordered" evidence="2">
    <location>
        <begin position="74"/>
        <end position="93"/>
    </location>
</feature>
<keyword evidence="3" id="KW-0732">Signal</keyword>
<feature type="compositionally biased region" description="Basic and acidic residues" evidence="2">
    <location>
        <begin position="79"/>
        <end position="93"/>
    </location>
</feature>
<feature type="domain" description="EF-hand" evidence="4">
    <location>
        <begin position="28"/>
        <end position="63"/>
    </location>
</feature>
<dbReference type="InParanoid" id="A0A2R2MNB4"/>
<feature type="chain" id="PRO_5015114032" evidence="3">
    <location>
        <begin position="23"/>
        <end position="93"/>
    </location>
</feature>
<evidence type="ECO:0000313" key="5">
    <source>
        <dbReference type="Proteomes" id="UP000085678"/>
    </source>
</evidence>
<dbReference type="SUPFAM" id="SSF47473">
    <property type="entry name" value="EF-hand"/>
    <property type="match status" value="1"/>
</dbReference>
<dbReference type="InterPro" id="IPR002048">
    <property type="entry name" value="EF_hand_dom"/>
</dbReference>
<reference evidence="6" key="1">
    <citation type="submission" date="2025-08" db="UniProtKB">
        <authorList>
            <consortium name="RefSeq"/>
        </authorList>
    </citation>
    <scope>IDENTIFICATION</scope>
    <source>
        <tissue evidence="6">Gonads</tissue>
    </source>
</reference>
<gene>
    <name evidence="6" type="primary">LOC106154256</name>
</gene>
<keyword evidence="1" id="KW-0106">Calcium</keyword>
<evidence type="ECO:0000256" key="1">
    <source>
        <dbReference type="ARBA" id="ARBA00022837"/>
    </source>
</evidence>
<proteinExistence type="predicted"/>
<dbReference type="Pfam" id="PF13499">
    <property type="entry name" value="EF-hand_7"/>
    <property type="match status" value="1"/>
</dbReference>
<accession>A0A2R2MNB4</accession>